<feature type="compositionally biased region" description="Basic residues" evidence="1">
    <location>
        <begin position="175"/>
        <end position="185"/>
    </location>
</feature>
<evidence type="ECO:0000256" key="2">
    <source>
        <dbReference type="SAM" id="Phobius"/>
    </source>
</evidence>
<feature type="compositionally biased region" description="Polar residues" evidence="1">
    <location>
        <begin position="807"/>
        <end position="817"/>
    </location>
</feature>
<feature type="compositionally biased region" description="Low complexity" evidence="1">
    <location>
        <begin position="821"/>
        <end position="832"/>
    </location>
</feature>
<evidence type="ECO:0000256" key="1">
    <source>
        <dbReference type="SAM" id="MobiDB-lite"/>
    </source>
</evidence>
<gene>
    <name evidence="3" type="ORF">GLX27_000251</name>
</gene>
<feature type="compositionally biased region" description="Basic and acidic residues" evidence="1">
    <location>
        <begin position="104"/>
        <end position="113"/>
    </location>
</feature>
<dbReference type="Proteomes" id="UP000818624">
    <property type="component" value="Chromosome 1"/>
</dbReference>
<feature type="compositionally biased region" description="Pro residues" evidence="1">
    <location>
        <begin position="1047"/>
        <end position="1057"/>
    </location>
</feature>
<evidence type="ECO:0000313" key="3">
    <source>
        <dbReference type="EMBL" id="WFD45629.1"/>
    </source>
</evidence>
<feature type="compositionally biased region" description="Basic and acidic residues" evidence="1">
    <location>
        <begin position="49"/>
        <end position="59"/>
    </location>
</feature>
<reference evidence="3 4" key="1">
    <citation type="journal article" date="2020" name="Elife">
        <title>Loss of centromere function drives karyotype evolution in closely related Malassezia species.</title>
        <authorList>
            <person name="Sankaranarayanan S.R."/>
            <person name="Ianiri G."/>
            <person name="Coelho M.A."/>
            <person name="Reza M.H."/>
            <person name="Thimmappa B.C."/>
            <person name="Ganguly P."/>
            <person name="Vadnala R.N."/>
            <person name="Sun S."/>
            <person name="Siddharthan R."/>
            <person name="Tellgren-Roth C."/>
            <person name="Dawson T.L."/>
            <person name="Heitman J."/>
            <person name="Sanyal K."/>
        </authorList>
    </citation>
    <scope>NUCLEOTIDE SEQUENCE [LARGE SCALE GENOMIC DNA]</scope>
    <source>
        <strain evidence="3">CBS14141</strain>
    </source>
</reference>
<feature type="transmembrane region" description="Helical" evidence="2">
    <location>
        <begin position="469"/>
        <end position="494"/>
    </location>
</feature>
<keyword evidence="4" id="KW-1185">Reference proteome</keyword>
<name>A0ABY8EIP7_MALFU</name>
<feature type="region of interest" description="Disordered" evidence="1">
    <location>
        <begin position="1109"/>
        <end position="1134"/>
    </location>
</feature>
<protein>
    <submittedName>
        <fullName evidence="3">Uncharacterized protein</fullName>
    </submittedName>
</protein>
<feature type="region of interest" description="Disordered" evidence="1">
    <location>
        <begin position="1244"/>
        <end position="1299"/>
    </location>
</feature>
<feature type="compositionally biased region" description="Low complexity" evidence="1">
    <location>
        <begin position="25"/>
        <end position="37"/>
    </location>
</feature>
<feature type="transmembrane region" description="Helical" evidence="2">
    <location>
        <begin position="438"/>
        <end position="457"/>
    </location>
</feature>
<feature type="compositionally biased region" description="Low complexity" evidence="1">
    <location>
        <begin position="1109"/>
        <end position="1122"/>
    </location>
</feature>
<keyword evidence="2" id="KW-0812">Transmembrane</keyword>
<feature type="region of interest" description="Disordered" evidence="1">
    <location>
        <begin position="1047"/>
        <end position="1094"/>
    </location>
</feature>
<evidence type="ECO:0000313" key="4">
    <source>
        <dbReference type="Proteomes" id="UP000818624"/>
    </source>
</evidence>
<organism evidence="3 4">
    <name type="scientific">Malassezia furfur</name>
    <name type="common">Pityriasis versicolor infection agent</name>
    <name type="synonym">Pityrosporum furfur</name>
    <dbReference type="NCBI Taxonomy" id="55194"/>
    <lineage>
        <taxon>Eukaryota</taxon>
        <taxon>Fungi</taxon>
        <taxon>Dikarya</taxon>
        <taxon>Basidiomycota</taxon>
        <taxon>Ustilaginomycotina</taxon>
        <taxon>Malasseziomycetes</taxon>
        <taxon>Malasseziales</taxon>
        <taxon>Malasseziaceae</taxon>
        <taxon>Malassezia</taxon>
    </lineage>
</organism>
<feature type="region of interest" description="Disordered" evidence="1">
    <location>
        <begin position="128"/>
        <end position="189"/>
    </location>
</feature>
<dbReference type="PANTHER" id="PTHR37402">
    <property type="entry name" value="GRAM DOMAIN-CONTAINING PROTEIN 4"/>
    <property type="match status" value="1"/>
</dbReference>
<dbReference type="InterPro" id="IPR037847">
    <property type="entry name" value="GRAMDC4"/>
</dbReference>
<feature type="compositionally biased region" description="Polar residues" evidence="1">
    <location>
        <begin position="957"/>
        <end position="966"/>
    </location>
</feature>
<feature type="region of interest" description="Disordered" evidence="1">
    <location>
        <begin position="1"/>
        <end position="115"/>
    </location>
</feature>
<proteinExistence type="predicted"/>
<dbReference type="PANTHER" id="PTHR37402:SF1">
    <property type="entry name" value="GRAM DOMAIN-CONTAINING PROTEIN 4"/>
    <property type="match status" value="1"/>
</dbReference>
<feature type="region of interest" description="Disordered" evidence="1">
    <location>
        <begin position="953"/>
        <end position="982"/>
    </location>
</feature>
<accession>A0ABY8EIP7</accession>
<feature type="region of interest" description="Disordered" evidence="1">
    <location>
        <begin position="727"/>
        <end position="789"/>
    </location>
</feature>
<feature type="compositionally biased region" description="Low complexity" evidence="1">
    <location>
        <begin position="1244"/>
        <end position="1259"/>
    </location>
</feature>
<keyword evidence="2" id="KW-1133">Transmembrane helix</keyword>
<sequence>MHHGANGELAPASQESLWGKPHDVTGGASSNGADAGATGLGRSRSFLDVYRRSDPRPWLEDEDAQEALRDAPMRLSRRPTVTEEVDEDAPPHPRIRTVLSATGESRDVGDTDRGVPIVSATAAALAKLTNDDTPAAPVEKEKKKKKKKVVNENGEVVVRKKKRDKDGTEREKKDPTRRKKRVSVRRKVEDGADIEQPADIDWMDEHAPTTYLDSIRDDPSALRAAPTHDPSEGAYIETSHVALAPSYSGHEAVEDVPLDAPASPEAVAVPKAAERAAPVSWSPQASQPVAASPIAAAVPLSPVARAAPMSPVAQAAPMSPVAPAVRGVHGSTAPAAPFVDVVTTEAAIVSPGVRAAMDEAPSSGAAHADTSSPAFVSRAAPIAEKWRKGQLDPDAMSVVSVSTYAPTLDERARARDRDAYGMGETTRMHVFNQNASRLVINVYILYHGLFVMLRRLWRWEQPWLTGSVAAFYTVVWWRGDLLAIFFLCTFLYIATFRWLHLPAEETFEPTDTDEPGLRRTLSNRTIVRRTHRLDLVATQPLTVASSTMLQQIGDQILIYTHGLADVHERMKNLAMWRNPIVTLRYLGWLLLLVVLSAHVTTWMMIKLPGALVFLCVFVVAPMIEYGHWTKVWDYFQEAQAPTQGTRPFVSSSRTVLDQVLSNVPTDEEYLHQTQLHARWESEREQRRRGQFVEMEPNRIEEVTEPRVRRRKDTRSAKPARRVLQRWQDATDGDVEPAPTAARRASRHRPVADVTGVFSEPSDVSAAAPAAETSAATLDEGATDAEADGARPLRSARRGYILSDAPQRATQRASSASRLRTVPEPEAAEAPVPEVSRAAHIAETEAKLRGSAHVQDAEAKRRAAAQMAEAEAMLRGAARWSVIDPELAESMPAEVPDEAVRVAPTAAAEAARAQPVPAEPVYAAAVPAEPAYAPAVPAEPAYAPAVPAEPAYAPFVPQPTSAQQERVQPTPSAPAPATATSPVAPPVTEVQQVVLAPEASPIAHKIATDMPHRGASDGSAHVTESMVQPRVLPTEPVVAAAPVAAHLPPPVQSTPVEPPAAQFDAATSDTHEAQWEDVESVGSEYAGEEDEDTDQRTVAERALSALGFSLPASAPASTPAPAADEAEAPDAAEAAPRDELLPAWESAPQARLQVAPAPPLFQVPHTEVHAPAPRAVPEDTSAAAQPTAASAAAPVAAPVVEPVVAPAAAPVAAPAADAATERAAPWTPQPAAPAVVVQPAPAAAPAPAAHPVAPASASPPSGRGRPMYIAAQSDSLQEQLERRRRMRQHQQDALDNSVARKSSYASLSLSQDGVAMSPAVSVDAVHARAAGSPSPSPSRGANSAGRGIRWFDDAGEPNIYLAVHRKRVGHLVVLPTRIVFQLTHSTIKPMRLPPNMSDVEAARLTKEVDGRTFYPLISPRDVREMVRAEAQGQERTPFEAYSVMSAMIPEPDRVMFDAPLEQIATIKRTRKNTPVLDTCAEGLEIVLHGQPKGLTLPAVVDRDQAFQRILALDPAKWPA</sequence>
<feature type="transmembrane region" description="Helical" evidence="2">
    <location>
        <begin position="610"/>
        <end position="628"/>
    </location>
</feature>
<feature type="transmembrane region" description="Helical" evidence="2">
    <location>
        <begin position="585"/>
        <end position="603"/>
    </location>
</feature>
<keyword evidence="2" id="KW-0472">Membrane</keyword>
<dbReference type="EMBL" id="CP046234">
    <property type="protein sequence ID" value="WFD45629.1"/>
    <property type="molecule type" value="Genomic_DNA"/>
</dbReference>
<feature type="compositionally biased region" description="Basic and acidic residues" evidence="1">
    <location>
        <begin position="164"/>
        <end position="174"/>
    </location>
</feature>
<feature type="compositionally biased region" description="Low complexity" evidence="1">
    <location>
        <begin position="758"/>
        <end position="779"/>
    </location>
</feature>
<feature type="region of interest" description="Disordered" evidence="1">
    <location>
        <begin position="804"/>
        <end position="832"/>
    </location>
</feature>